<keyword evidence="5" id="KW-0238">DNA-binding</keyword>
<dbReference type="PANTHER" id="PTHR40621:SF11">
    <property type="entry name" value="TRANSCRIPTION FACTOR KAPC-RELATED"/>
    <property type="match status" value="1"/>
</dbReference>
<feature type="domain" description="BZIP" evidence="10">
    <location>
        <begin position="97"/>
        <end position="150"/>
    </location>
</feature>
<comment type="subcellular location">
    <subcellularLocation>
        <location evidence="2">Nucleus</location>
    </subcellularLocation>
</comment>
<dbReference type="EMBL" id="CP003003">
    <property type="protein sequence ID" value="AEO55985.1"/>
    <property type="molecule type" value="Genomic_DNA"/>
</dbReference>
<dbReference type="PANTHER" id="PTHR40621">
    <property type="entry name" value="TRANSCRIPTION FACTOR KAPC-RELATED"/>
    <property type="match status" value="1"/>
</dbReference>
<accession>G2QB47</accession>
<dbReference type="VEuPathDB" id="FungiDB:MYCTH_2089843"/>
<evidence type="ECO:0000256" key="2">
    <source>
        <dbReference type="ARBA" id="ARBA00004123"/>
    </source>
</evidence>
<evidence type="ECO:0000256" key="5">
    <source>
        <dbReference type="ARBA" id="ARBA00023125"/>
    </source>
</evidence>
<comment type="similarity">
    <text evidence="3">Belongs to the bZIP family.</text>
</comment>
<dbReference type="PROSITE" id="PS00036">
    <property type="entry name" value="BZIP_BASIC"/>
    <property type="match status" value="1"/>
</dbReference>
<evidence type="ECO:0000259" key="10">
    <source>
        <dbReference type="PROSITE" id="PS50217"/>
    </source>
</evidence>
<keyword evidence="4" id="KW-0805">Transcription regulation</keyword>
<dbReference type="CDD" id="cd14688">
    <property type="entry name" value="bZIP_YAP"/>
    <property type="match status" value="1"/>
</dbReference>
<name>G2QB47_THET4</name>
<dbReference type="InterPro" id="IPR050936">
    <property type="entry name" value="AP-1-like"/>
</dbReference>
<dbReference type="RefSeq" id="XP_003661230.1">
    <property type="nucleotide sequence ID" value="XM_003661182.1"/>
</dbReference>
<feature type="compositionally biased region" description="Polar residues" evidence="9">
    <location>
        <begin position="29"/>
        <end position="54"/>
    </location>
</feature>
<evidence type="ECO:0000256" key="9">
    <source>
        <dbReference type="SAM" id="MobiDB-lite"/>
    </source>
</evidence>
<evidence type="ECO:0000256" key="7">
    <source>
        <dbReference type="ARBA" id="ARBA00023242"/>
    </source>
</evidence>
<dbReference type="PROSITE" id="PS50217">
    <property type="entry name" value="BZIP"/>
    <property type="match status" value="1"/>
</dbReference>
<evidence type="ECO:0000313" key="11">
    <source>
        <dbReference type="EMBL" id="AEO55985.1"/>
    </source>
</evidence>
<dbReference type="AlphaFoldDB" id="G2QB47"/>
<dbReference type="OrthoDB" id="2593073at2759"/>
<dbReference type="STRING" id="573729.G2QB47"/>
<evidence type="ECO:0000313" key="12">
    <source>
        <dbReference type="Proteomes" id="UP000007322"/>
    </source>
</evidence>
<reference evidence="11 12" key="1">
    <citation type="journal article" date="2011" name="Nat. Biotechnol.">
        <title>Comparative genomic analysis of the thermophilic biomass-degrading fungi Myceliophthora thermophila and Thielavia terrestris.</title>
        <authorList>
            <person name="Berka R.M."/>
            <person name="Grigoriev I.V."/>
            <person name="Otillar R."/>
            <person name="Salamov A."/>
            <person name="Grimwood J."/>
            <person name="Reid I."/>
            <person name="Ishmael N."/>
            <person name="John T."/>
            <person name="Darmond C."/>
            <person name="Moisan M.-C."/>
            <person name="Henrissat B."/>
            <person name="Coutinho P.M."/>
            <person name="Lombard V."/>
            <person name="Natvig D.O."/>
            <person name="Lindquist E."/>
            <person name="Schmutz J."/>
            <person name="Lucas S."/>
            <person name="Harris P."/>
            <person name="Powlowski J."/>
            <person name="Bellemare A."/>
            <person name="Taylor D."/>
            <person name="Butler G."/>
            <person name="de Vries R.P."/>
            <person name="Allijn I.E."/>
            <person name="van den Brink J."/>
            <person name="Ushinsky S."/>
            <person name="Storms R."/>
            <person name="Powell A.J."/>
            <person name="Paulsen I.T."/>
            <person name="Elbourne L.D.H."/>
            <person name="Baker S.E."/>
            <person name="Magnuson J."/>
            <person name="LaBoissiere S."/>
            <person name="Clutterbuck A.J."/>
            <person name="Martinez D."/>
            <person name="Wogulis M."/>
            <person name="de Leon A.L."/>
            <person name="Rey M.W."/>
            <person name="Tsang A."/>
        </authorList>
    </citation>
    <scope>NUCLEOTIDE SEQUENCE [LARGE SCALE GENOMIC DNA]</scope>
    <source>
        <strain evidence="12">ATCC 42464 / BCRC 31852 / DSM 1799</strain>
    </source>
</reference>
<dbReference type="InterPro" id="IPR046347">
    <property type="entry name" value="bZIP_sf"/>
</dbReference>
<keyword evidence="7" id="KW-0539">Nucleus</keyword>
<dbReference type="SMART" id="SM00338">
    <property type="entry name" value="BRLZ"/>
    <property type="match status" value="1"/>
</dbReference>
<feature type="compositionally biased region" description="Basic and acidic residues" evidence="9">
    <location>
        <begin position="97"/>
        <end position="114"/>
    </location>
</feature>
<comment type="function">
    <text evidence="1">Putative transcription factor.</text>
</comment>
<proteinExistence type="inferred from homology"/>
<dbReference type="HOGENOM" id="CLU_092127_1_0_1"/>
<protein>
    <recommendedName>
        <fullName evidence="8">Putative transcription factor kapC</fullName>
    </recommendedName>
</protein>
<keyword evidence="6" id="KW-0804">Transcription</keyword>
<dbReference type="eggNOG" id="ENOG502S175">
    <property type="taxonomic scope" value="Eukaryota"/>
</dbReference>
<dbReference type="InParanoid" id="G2QB47"/>
<dbReference type="GO" id="GO:0000976">
    <property type="term" value="F:transcription cis-regulatory region binding"/>
    <property type="evidence" value="ECO:0007669"/>
    <property type="project" value="InterPro"/>
</dbReference>
<dbReference type="Gene3D" id="1.20.5.170">
    <property type="match status" value="1"/>
</dbReference>
<dbReference type="GeneID" id="11511909"/>
<gene>
    <name evidence="11" type="ORF">MYCTH_2089843</name>
</gene>
<dbReference type="OMA" id="LYAYHEL"/>
<evidence type="ECO:0000256" key="3">
    <source>
        <dbReference type="ARBA" id="ARBA00007163"/>
    </source>
</evidence>
<dbReference type="GO" id="GO:0090575">
    <property type="term" value="C:RNA polymerase II transcription regulator complex"/>
    <property type="evidence" value="ECO:0007669"/>
    <property type="project" value="TreeGrafter"/>
</dbReference>
<evidence type="ECO:0000256" key="4">
    <source>
        <dbReference type="ARBA" id="ARBA00023015"/>
    </source>
</evidence>
<dbReference type="SUPFAM" id="SSF57959">
    <property type="entry name" value="Leucine zipper domain"/>
    <property type="match status" value="1"/>
</dbReference>
<dbReference type="KEGG" id="mtm:MYCTH_2089843"/>
<sequence>MGDLGHYVDFPSPPNSMYYVYGDGDRYLSESQSPNNSAVGSRAQLGSEQASDNSVYRYPSPGHEEGESAEAPEPQKPAAKRKRENRYKNAPPAVLSRRREQNRASQRAYRERKDQRIRDLEQMLNEAKQRNDVLSRAYAALHAEYMALKSSQLGDTSYPQQFGGGLLYNSSGTPVTTPLNASGGVDGLEGLDMYAYGDMSTPRGYTL</sequence>
<keyword evidence="12" id="KW-1185">Reference proteome</keyword>
<evidence type="ECO:0000256" key="1">
    <source>
        <dbReference type="ARBA" id="ARBA00004049"/>
    </source>
</evidence>
<dbReference type="InterPro" id="IPR004827">
    <property type="entry name" value="bZIP"/>
</dbReference>
<dbReference type="GO" id="GO:0001228">
    <property type="term" value="F:DNA-binding transcription activator activity, RNA polymerase II-specific"/>
    <property type="evidence" value="ECO:0007669"/>
    <property type="project" value="TreeGrafter"/>
</dbReference>
<organism evidence="11 12">
    <name type="scientific">Thermothelomyces thermophilus (strain ATCC 42464 / BCRC 31852 / DSM 1799)</name>
    <name type="common">Sporotrichum thermophile</name>
    <dbReference type="NCBI Taxonomy" id="573729"/>
    <lineage>
        <taxon>Eukaryota</taxon>
        <taxon>Fungi</taxon>
        <taxon>Dikarya</taxon>
        <taxon>Ascomycota</taxon>
        <taxon>Pezizomycotina</taxon>
        <taxon>Sordariomycetes</taxon>
        <taxon>Sordariomycetidae</taxon>
        <taxon>Sordariales</taxon>
        <taxon>Chaetomiaceae</taxon>
        <taxon>Thermothelomyces</taxon>
    </lineage>
</organism>
<evidence type="ECO:0000256" key="6">
    <source>
        <dbReference type="ARBA" id="ARBA00023163"/>
    </source>
</evidence>
<dbReference type="Proteomes" id="UP000007322">
    <property type="component" value="Chromosome 2"/>
</dbReference>
<evidence type="ECO:0000256" key="8">
    <source>
        <dbReference type="ARBA" id="ARBA00044067"/>
    </source>
</evidence>
<feature type="region of interest" description="Disordered" evidence="9">
    <location>
        <begin position="21"/>
        <end position="114"/>
    </location>
</feature>